<comment type="similarity">
    <text evidence="1">Belongs to the SMC family. SbcC subfamily.</text>
</comment>
<dbReference type="SUPFAM" id="SSF52540">
    <property type="entry name" value="P-loop containing nucleoside triphosphate hydrolases"/>
    <property type="match status" value="1"/>
</dbReference>
<reference evidence="6 7" key="1">
    <citation type="journal article" date="2015" name="Genome Announc.">
        <title>Expanding the biotechnology potential of lactobacilli through comparative genomics of 213 strains and associated genera.</title>
        <authorList>
            <person name="Sun Z."/>
            <person name="Harris H.M."/>
            <person name="McCann A."/>
            <person name="Guo C."/>
            <person name="Argimon S."/>
            <person name="Zhang W."/>
            <person name="Yang X."/>
            <person name="Jeffery I.B."/>
            <person name="Cooney J.C."/>
            <person name="Kagawa T.F."/>
            <person name="Liu W."/>
            <person name="Song Y."/>
            <person name="Salvetti E."/>
            <person name="Wrobel A."/>
            <person name="Rasinkangas P."/>
            <person name="Parkhill J."/>
            <person name="Rea M.C."/>
            <person name="O'Sullivan O."/>
            <person name="Ritari J."/>
            <person name="Douillard F.P."/>
            <person name="Paul Ross R."/>
            <person name="Yang R."/>
            <person name="Briner A.E."/>
            <person name="Felis G.E."/>
            <person name="de Vos W.M."/>
            <person name="Barrangou R."/>
            <person name="Klaenhammer T.R."/>
            <person name="Caufield P.W."/>
            <person name="Cui Y."/>
            <person name="Zhang H."/>
            <person name="O'Toole P.W."/>
        </authorList>
    </citation>
    <scope>NUCLEOTIDE SEQUENCE [LARGE SCALE GENOMIC DNA]</scope>
    <source>
        <strain evidence="6 7">DSM 20634</strain>
    </source>
</reference>
<evidence type="ECO:0000313" key="6">
    <source>
        <dbReference type="EMBL" id="KRM61210.1"/>
    </source>
</evidence>
<protein>
    <recommendedName>
        <fullName evidence="3">Nuclease SbcCD subunit C</fullName>
    </recommendedName>
</protein>
<feature type="coiled-coil region" evidence="4">
    <location>
        <begin position="625"/>
        <end position="743"/>
    </location>
</feature>
<dbReference type="InterPro" id="IPR038729">
    <property type="entry name" value="Rad50/SbcC_AAA"/>
</dbReference>
<evidence type="ECO:0000313" key="7">
    <source>
        <dbReference type="Proteomes" id="UP000051733"/>
    </source>
</evidence>
<dbReference type="GO" id="GO:0006302">
    <property type="term" value="P:double-strand break repair"/>
    <property type="evidence" value="ECO:0007669"/>
    <property type="project" value="InterPro"/>
</dbReference>
<comment type="subunit">
    <text evidence="2">Heterodimer of SbcC and SbcD.</text>
</comment>
<feature type="coiled-coil region" evidence="4">
    <location>
        <begin position="229"/>
        <end position="413"/>
    </location>
</feature>
<dbReference type="Pfam" id="PF13476">
    <property type="entry name" value="AAA_23"/>
    <property type="match status" value="1"/>
</dbReference>
<dbReference type="STRING" id="1423813.FC26_GL001892"/>
<keyword evidence="7" id="KW-1185">Reference proteome</keyword>
<feature type="domain" description="Rad50/SbcC-type AAA" evidence="5">
    <location>
        <begin position="2"/>
        <end position="255"/>
    </location>
</feature>
<dbReference type="PATRIC" id="fig|1423813.3.peg.1921"/>
<evidence type="ECO:0000256" key="4">
    <source>
        <dbReference type="SAM" id="Coils"/>
    </source>
</evidence>
<feature type="coiled-coil region" evidence="4">
    <location>
        <begin position="458"/>
        <end position="492"/>
    </location>
</feature>
<organism evidence="6 7">
    <name type="scientific">Paucilactobacillus vaccinostercus DSM 20634</name>
    <dbReference type="NCBI Taxonomy" id="1423813"/>
    <lineage>
        <taxon>Bacteria</taxon>
        <taxon>Bacillati</taxon>
        <taxon>Bacillota</taxon>
        <taxon>Bacilli</taxon>
        <taxon>Lactobacillales</taxon>
        <taxon>Lactobacillaceae</taxon>
        <taxon>Paucilactobacillus</taxon>
    </lineage>
</organism>
<proteinExistence type="inferred from homology"/>
<keyword evidence="6" id="KW-0540">Nuclease</keyword>
<dbReference type="AlphaFoldDB" id="A0A0R2A408"/>
<dbReference type="PANTHER" id="PTHR32114">
    <property type="entry name" value="ABC TRANSPORTER ABCH.3"/>
    <property type="match status" value="1"/>
</dbReference>
<sequence>MTNFGPYAHQVIDFTKLAAAPIFLISGNTGSGKTTIFDAITFALYGEGASDDRRPEEMRSDFADSADATAVELWFVHQGKQYRVLRQPKQTLDKKRGGGQREFPSSGVLDVYEHDKKVEEITKMQDINRHLAGILQITRQQFVQIVLLPQGDFQRFLVAPSADKEAVLRKIFKTDLFQRWGEALKNKLKKQTDQKRDWQSSIETEIAKVQWAADFDPATHEDQEVMTLLTSQQQRAHQALQEIERQQQLVQEQLERAKSQLTADQNMNEQIVQLEKWRSQLHELLAQKATIDENRQQIEQLQQVQHVQPQYEMLQQQEQRIATLQQRVQETQTKVTDLHATRATLQQQQQTLHAADEQIAQHRERVSILKHQRPQFERLAVVTQQLATATNEWQEAQQQLKMSEDQMTTLRTQQQQRTEQLQRLPNLTERLGTLRQAVQQLTSDGHRLTQFSDQYRANQKLARQLATEQTRLDQLEQTAQQEQAHHETIRNNWLQGQIANLVSQLKPGTPCPVCGSTEHPAPATRHAGVTVVTDDDMKQADTALQLAKSQVIQQKTQLMEQKTRLTQQQTQLMQDLATFQAHLTAYSTPIASDPAQLEDAQQQNQQKLVADQDELETVTQQITALQQVQHEQAEAEAQLTTLTDTVTHQQAVAQDAREQQQKYQTQLEDIRTNLPAEFTSLAQLDQHVTSLQQVIEQHEHAVAQTETQVQSNQATIATTTGTLAELQQTIATTQAQLATARTAFEDVLASTLQLDNVAQYQVLLPQLTQLKARQEQVATYEHQVQDSQARVATYQKVVGDHQTVDLAVAQAKIEQQSNERLRLKQQFNQAHDRLVLNDQILTQIDQAQQNIQQQAQLVSELQLLVETVNGNGDAKLSLERYVLRAQLVEILEVANQRLQQLSSGRYLLKLHMETGTYQKNTGLEIDVYDDNVGKVRSVHTMSGGESFIAALSLALALGEVIQNESGGISVDTLFIDEGFGSLDHDSLTTAMAALENIESGDRMIGIISHVDMLKERIPFQIQVTAQGQGRSMAKVVAPS</sequence>
<feature type="coiled-coil region" evidence="4">
    <location>
        <begin position="770"/>
        <end position="864"/>
    </location>
</feature>
<keyword evidence="4" id="KW-0175">Coiled coil</keyword>
<dbReference type="PANTHER" id="PTHR32114:SF2">
    <property type="entry name" value="ABC TRANSPORTER ABCH.3"/>
    <property type="match status" value="1"/>
</dbReference>
<name>A0A0R2A408_9LACO</name>
<keyword evidence="6" id="KW-0269">Exonuclease</keyword>
<dbReference type="Pfam" id="PF13558">
    <property type="entry name" value="SbcC_Walker_B"/>
    <property type="match status" value="1"/>
</dbReference>
<gene>
    <name evidence="6" type="ORF">FC26_GL001892</name>
</gene>
<dbReference type="Gene3D" id="3.40.50.300">
    <property type="entry name" value="P-loop containing nucleotide triphosphate hydrolases"/>
    <property type="match status" value="2"/>
</dbReference>
<evidence type="ECO:0000256" key="3">
    <source>
        <dbReference type="ARBA" id="ARBA00013368"/>
    </source>
</evidence>
<dbReference type="Gene3D" id="1.10.287.1490">
    <property type="match status" value="1"/>
</dbReference>
<dbReference type="InterPro" id="IPR027417">
    <property type="entry name" value="P-loop_NTPase"/>
</dbReference>
<evidence type="ECO:0000259" key="5">
    <source>
        <dbReference type="Pfam" id="PF13476"/>
    </source>
</evidence>
<dbReference type="Proteomes" id="UP000051733">
    <property type="component" value="Unassembled WGS sequence"/>
</dbReference>
<dbReference type="GO" id="GO:0016887">
    <property type="term" value="F:ATP hydrolysis activity"/>
    <property type="evidence" value="ECO:0007669"/>
    <property type="project" value="InterPro"/>
</dbReference>
<evidence type="ECO:0000256" key="2">
    <source>
        <dbReference type="ARBA" id="ARBA00011322"/>
    </source>
</evidence>
<dbReference type="EMBL" id="AYYY01000030">
    <property type="protein sequence ID" value="KRM61210.1"/>
    <property type="molecule type" value="Genomic_DNA"/>
</dbReference>
<dbReference type="GO" id="GO:0004527">
    <property type="term" value="F:exonuclease activity"/>
    <property type="evidence" value="ECO:0007669"/>
    <property type="project" value="UniProtKB-KW"/>
</dbReference>
<keyword evidence="6" id="KW-0378">Hydrolase</keyword>
<evidence type="ECO:0000256" key="1">
    <source>
        <dbReference type="ARBA" id="ARBA00006930"/>
    </source>
</evidence>
<accession>A0A0R2A408</accession>
<comment type="caution">
    <text evidence="6">The sequence shown here is derived from an EMBL/GenBank/DDBJ whole genome shotgun (WGS) entry which is preliminary data.</text>
</comment>